<dbReference type="InterPro" id="IPR052065">
    <property type="entry name" value="Compl_asym_regulator"/>
</dbReference>
<evidence type="ECO:0000313" key="3">
    <source>
        <dbReference type="EMBL" id="WAR31205.1"/>
    </source>
</evidence>
<keyword evidence="4" id="KW-1185">Reference proteome</keyword>
<dbReference type="EMBL" id="CP111028">
    <property type="protein sequence ID" value="WAR31205.1"/>
    <property type="molecule type" value="Genomic_DNA"/>
</dbReference>
<dbReference type="SMART" id="SM00209">
    <property type="entry name" value="TSP1"/>
    <property type="match status" value="2"/>
</dbReference>
<accession>A0ABY7G9X0</accession>
<dbReference type="InterPro" id="IPR000884">
    <property type="entry name" value="TSP1_rpt"/>
</dbReference>
<evidence type="ECO:0000256" key="1">
    <source>
        <dbReference type="ARBA" id="ARBA00022737"/>
    </source>
</evidence>
<protein>
    <submittedName>
        <fullName evidence="3">HMCN1-like protein</fullName>
    </submittedName>
</protein>
<name>A0ABY7G9X0_MYAAR</name>
<evidence type="ECO:0000256" key="2">
    <source>
        <dbReference type="ARBA" id="ARBA00023157"/>
    </source>
</evidence>
<proteinExistence type="predicted"/>
<gene>
    <name evidence="3" type="ORF">MAR_033747</name>
</gene>
<keyword evidence="1" id="KW-0677">Repeat</keyword>
<keyword evidence="2" id="KW-1015">Disulfide bond</keyword>
<dbReference type="Proteomes" id="UP001164746">
    <property type="component" value="Chromosome 17"/>
</dbReference>
<dbReference type="InterPro" id="IPR036383">
    <property type="entry name" value="TSP1_rpt_sf"/>
</dbReference>
<feature type="non-terminal residue" evidence="3">
    <location>
        <position position="180"/>
    </location>
</feature>
<organism evidence="3 4">
    <name type="scientific">Mya arenaria</name>
    <name type="common">Soft-shell clam</name>
    <dbReference type="NCBI Taxonomy" id="6604"/>
    <lineage>
        <taxon>Eukaryota</taxon>
        <taxon>Metazoa</taxon>
        <taxon>Spiralia</taxon>
        <taxon>Lophotrochozoa</taxon>
        <taxon>Mollusca</taxon>
        <taxon>Bivalvia</taxon>
        <taxon>Autobranchia</taxon>
        <taxon>Heteroconchia</taxon>
        <taxon>Euheterodonta</taxon>
        <taxon>Imparidentia</taxon>
        <taxon>Neoheterodontei</taxon>
        <taxon>Myida</taxon>
        <taxon>Myoidea</taxon>
        <taxon>Myidae</taxon>
        <taxon>Mya</taxon>
    </lineage>
</organism>
<dbReference type="Gene3D" id="2.20.100.10">
    <property type="entry name" value="Thrombospondin type-1 (TSP1) repeat"/>
    <property type="match status" value="2"/>
</dbReference>
<dbReference type="SUPFAM" id="SSF82895">
    <property type="entry name" value="TSP-1 type 1 repeat"/>
    <property type="match status" value="2"/>
</dbReference>
<dbReference type="PROSITE" id="PS50092">
    <property type="entry name" value="TSP1"/>
    <property type="match status" value="2"/>
</dbReference>
<reference evidence="3" key="1">
    <citation type="submission" date="2022-11" db="EMBL/GenBank/DDBJ databases">
        <title>Centuries of genome instability and evolution in soft-shell clam transmissible cancer (bioRxiv).</title>
        <authorList>
            <person name="Hart S.F.M."/>
            <person name="Yonemitsu M.A."/>
            <person name="Giersch R.M."/>
            <person name="Beal B.F."/>
            <person name="Arriagada G."/>
            <person name="Davis B.W."/>
            <person name="Ostrander E.A."/>
            <person name="Goff S.P."/>
            <person name="Metzger M.J."/>
        </authorList>
    </citation>
    <scope>NUCLEOTIDE SEQUENCE</scope>
    <source>
        <strain evidence="3">MELC-2E11</strain>
        <tissue evidence="3">Siphon/mantle</tissue>
    </source>
</reference>
<dbReference type="PRINTS" id="PR01705">
    <property type="entry name" value="TSP1REPEAT"/>
</dbReference>
<dbReference type="PANTHER" id="PTHR22906">
    <property type="entry name" value="PROPERDIN"/>
    <property type="match status" value="1"/>
</dbReference>
<dbReference type="Pfam" id="PF00090">
    <property type="entry name" value="TSP_1"/>
    <property type="match status" value="2"/>
</dbReference>
<sequence length="180" mass="19565">MMVAGPSGALGTDVTSRAVPARASTSARAPTLHRIMGYLALGVIARQACVHCRLVRVKEHVIYFNRMTVNGVWSAWGLWESCSVTCDGGMQMRMRSCTSPDAGNHCPGKPSEHRVCSLQACQDGAWSSWERWNVCSITCGGGIKRRQRHCNNPPPSPSGRYCDGSSEQTLICNNNPCPVK</sequence>
<dbReference type="PANTHER" id="PTHR22906:SF21">
    <property type="entry name" value="SEMA DOMAIN-CONTAINING PROTEIN"/>
    <property type="match status" value="1"/>
</dbReference>
<evidence type="ECO:0000313" key="4">
    <source>
        <dbReference type="Proteomes" id="UP001164746"/>
    </source>
</evidence>